<feature type="transmembrane region" description="Helical" evidence="7">
    <location>
        <begin position="220"/>
        <end position="238"/>
    </location>
</feature>
<dbReference type="AlphaFoldDB" id="A0A926D5V7"/>
<proteinExistence type="predicted"/>
<evidence type="ECO:0000256" key="5">
    <source>
        <dbReference type="ARBA" id="ARBA00022989"/>
    </source>
</evidence>
<dbReference type="GO" id="GO:0022857">
    <property type="term" value="F:transmembrane transporter activity"/>
    <property type="evidence" value="ECO:0007669"/>
    <property type="project" value="InterPro"/>
</dbReference>
<feature type="transmembrane region" description="Helical" evidence="7">
    <location>
        <begin position="367"/>
        <end position="390"/>
    </location>
</feature>
<dbReference type="InterPro" id="IPR011701">
    <property type="entry name" value="MFS"/>
</dbReference>
<protein>
    <submittedName>
        <fullName evidence="9">MFS transporter</fullName>
    </submittedName>
</protein>
<feature type="transmembrane region" description="Helical" evidence="7">
    <location>
        <begin position="41"/>
        <end position="62"/>
    </location>
</feature>
<feature type="transmembrane region" description="Helical" evidence="7">
    <location>
        <begin position="12"/>
        <end position="35"/>
    </location>
</feature>
<dbReference type="EMBL" id="JACRSR010000003">
    <property type="protein sequence ID" value="MBC8531943.1"/>
    <property type="molecule type" value="Genomic_DNA"/>
</dbReference>
<feature type="transmembrane region" description="Helical" evidence="7">
    <location>
        <begin position="307"/>
        <end position="329"/>
    </location>
</feature>
<dbReference type="PROSITE" id="PS50850">
    <property type="entry name" value="MFS"/>
    <property type="match status" value="1"/>
</dbReference>
<sequence length="396" mass="42178">MTSNWRAQIRRFLTAQTISLLGSSLVQYAIVWHITLTTSSGAMMTLSTLCGFLPQIAISLFAGVWVDRYNRKKLIMASDGLIAVSTLILAILFTAGYRKVWLLFAVLLIRSAGTGIQTPAVQAMVPEIVPKDGLMKVNGAVSTLTSLTTLIAPALSGLILTVANLEATLLIDVTTAAVGIAITGTLHLPAGTKAGAEQSSIADIRQGFQYLKKDGFVRRLLLFQVVMLFLISPSAFLTPLMVSRTFGAEVWRLTVSETVFSAGAVAGGLLIALWGGFRNRMRTTLAAGLAYGVLMLGLGLAPSFGLYLAFNCLIGITMPCYNAPIIASLQERVPPRMQGRVFGFMQIVTASALPLGMVLFGPLADAVSVQILLILCGVIASLTALASLLLKMLEPR</sequence>
<feature type="transmembrane region" description="Helical" evidence="7">
    <location>
        <begin position="341"/>
        <end position="361"/>
    </location>
</feature>
<dbReference type="PANTHER" id="PTHR43266:SF10">
    <property type="entry name" value="BACILYSIN EXPORTER BACE-RELATED"/>
    <property type="match status" value="1"/>
</dbReference>
<dbReference type="InterPro" id="IPR020846">
    <property type="entry name" value="MFS_dom"/>
</dbReference>
<dbReference type="Pfam" id="PF07690">
    <property type="entry name" value="MFS_1"/>
    <property type="match status" value="1"/>
</dbReference>
<evidence type="ECO:0000313" key="10">
    <source>
        <dbReference type="Proteomes" id="UP000623172"/>
    </source>
</evidence>
<evidence type="ECO:0000256" key="2">
    <source>
        <dbReference type="ARBA" id="ARBA00022448"/>
    </source>
</evidence>
<dbReference type="PANTHER" id="PTHR43266">
    <property type="entry name" value="MACROLIDE-EFFLUX PROTEIN"/>
    <property type="match status" value="1"/>
</dbReference>
<keyword evidence="4 7" id="KW-0812">Transmembrane</keyword>
<comment type="caution">
    <text evidence="9">The sequence shown here is derived from an EMBL/GenBank/DDBJ whole genome shotgun (WGS) entry which is preliminary data.</text>
</comment>
<evidence type="ECO:0000259" key="8">
    <source>
        <dbReference type="PROSITE" id="PS50850"/>
    </source>
</evidence>
<dbReference type="Proteomes" id="UP000623172">
    <property type="component" value="Unassembled WGS sequence"/>
</dbReference>
<feature type="transmembrane region" description="Helical" evidence="7">
    <location>
        <begin position="137"/>
        <end position="163"/>
    </location>
</feature>
<feature type="transmembrane region" description="Helical" evidence="7">
    <location>
        <begin position="74"/>
        <end position="95"/>
    </location>
</feature>
<evidence type="ECO:0000256" key="3">
    <source>
        <dbReference type="ARBA" id="ARBA00022475"/>
    </source>
</evidence>
<dbReference type="GO" id="GO:0005886">
    <property type="term" value="C:plasma membrane"/>
    <property type="evidence" value="ECO:0007669"/>
    <property type="project" value="UniProtKB-SubCell"/>
</dbReference>
<dbReference type="CDD" id="cd06173">
    <property type="entry name" value="MFS_MefA_like"/>
    <property type="match status" value="1"/>
</dbReference>
<feature type="transmembrane region" description="Helical" evidence="7">
    <location>
        <begin position="284"/>
        <end position="301"/>
    </location>
</feature>
<gene>
    <name evidence="9" type="ORF">H8696_08795</name>
</gene>
<comment type="subcellular location">
    <subcellularLocation>
        <location evidence="1">Cell membrane</location>
        <topology evidence="1">Multi-pass membrane protein</topology>
    </subcellularLocation>
</comment>
<evidence type="ECO:0000256" key="4">
    <source>
        <dbReference type="ARBA" id="ARBA00022692"/>
    </source>
</evidence>
<evidence type="ECO:0000256" key="1">
    <source>
        <dbReference type="ARBA" id="ARBA00004651"/>
    </source>
</evidence>
<keyword evidence="6 7" id="KW-0472">Membrane</keyword>
<name>A0A926D5V7_9FIRM</name>
<feature type="domain" description="Major facilitator superfamily (MFS) profile" evidence="8">
    <location>
        <begin position="3"/>
        <end position="396"/>
    </location>
</feature>
<evidence type="ECO:0000256" key="7">
    <source>
        <dbReference type="SAM" id="Phobius"/>
    </source>
</evidence>
<keyword evidence="10" id="KW-1185">Reference proteome</keyword>
<evidence type="ECO:0000313" key="9">
    <source>
        <dbReference type="EMBL" id="MBC8531943.1"/>
    </source>
</evidence>
<reference evidence="9" key="1">
    <citation type="submission" date="2020-08" db="EMBL/GenBank/DDBJ databases">
        <title>Genome public.</title>
        <authorList>
            <person name="Liu C."/>
            <person name="Sun Q."/>
        </authorList>
    </citation>
    <scope>NUCLEOTIDE SEQUENCE</scope>
    <source>
        <strain evidence="9">NSJ-53</strain>
    </source>
</reference>
<keyword evidence="3" id="KW-1003">Cell membrane</keyword>
<dbReference type="InterPro" id="IPR036259">
    <property type="entry name" value="MFS_trans_sf"/>
</dbReference>
<keyword evidence="2" id="KW-0813">Transport</keyword>
<keyword evidence="5 7" id="KW-1133">Transmembrane helix</keyword>
<accession>A0A926D5V7</accession>
<dbReference type="SUPFAM" id="SSF103473">
    <property type="entry name" value="MFS general substrate transporter"/>
    <property type="match status" value="1"/>
</dbReference>
<dbReference type="Gene3D" id="1.20.1250.20">
    <property type="entry name" value="MFS general substrate transporter like domains"/>
    <property type="match status" value="1"/>
</dbReference>
<feature type="transmembrane region" description="Helical" evidence="7">
    <location>
        <begin position="258"/>
        <end position="277"/>
    </location>
</feature>
<organism evidence="9 10">
    <name type="scientific">Gehongia tenuis</name>
    <dbReference type="NCBI Taxonomy" id="2763655"/>
    <lineage>
        <taxon>Bacteria</taxon>
        <taxon>Bacillati</taxon>
        <taxon>Bacillota</taxon>
        <taxon>Clostridia</taxon>
        <taxon>Christensenellales</taxon>
        <taxon>Christensenellaceae</taxon>
        <taxon>Gehongia</taxon>
    </lineage>
</organism>
<evidence type="ECO:0000256" key="6">
    <source>
        <dbReference type="ARBA" id="ARBA00023136"/>
    </source>
</evidence>
<dbReference type="RefSeq" id="WP_249316766.1">
    <property type="nucleotide sequence ID" value="NZ_JACRSR010000003.1"/>
</dbReference>